<name>A0A5J4QIU9_9ZZZZ</name>
<reference evidence="2" key="1">
    <citation type="submission" date="2019-03" db="EMBL/GenBank/DDBJ databases">
        <title>Single cell metagenomics reveals metabolic interactions within the superorganism composed of flagellate Streblomastix strix and complex community of Bacteroidetes bacteria on its surface.</title>
        <authorList>
            <person name="Treitli S.C."/>
            <person name="Kolisko M."/>
            <person name="Husnik F."/>
            <person name="Keeling P."/>
            <person name="Hampl V."/>
        </authorList>
    </citation>
    <scope>NUCLEOTIDE SEQUENCE</scope>
    <source>
        <strain evidence="2">STM</strain>
    </source>
</reference>
<dbReference type="EMBL" id="SNRY01003333">
    <property type="protein sequence ID" value="KAA6321365.1"/>
    <property type="molecule type" value="Genomic_DNA"/>
</dbReference>
<accession>A0A5J4QIU9</accession>
<evidence type="ECO:0000259" key="1">
    <source>
        <dbReference type="Pfam" id="PF18736"/>
    </source>
</evidence>
<gene>
    <name evidence="2" type="ORF">EZS27_028975</name>
</gene>
<dbReference type="Pfam" id="PF18736">
    <property type="entry name" value="pEK499_p136"/>
    <property type="match status" value="1"/>
</dbReference>
<organism evidence="2">
    <name type="scientific">termite gut metagenome</name>
    <dbReference type="NCBI Taxonomy" id="433724"/>
    <lineage>
        <taxon>unclassified sequences</taxon>
        <taxon>metagenomes</taxon>
        <taxon>organismal metagenomes</taxon>
    </lineage>
</organism>
<evidence type="ECO:0000313" key="2">
    <source>
        <dbReference type="EMBL" id="KAA6321365.1"/>
    </source>
</evidence>
<dbReference type="AlphaFoldDB" id="A0A5J4QIU9"/>
<comment type="caution">
    <text evidence="2">The sequence shown here is derived from an EMBL/GenBank/DDBJ whole genome shotgun (WGS) entry which is preliminary data.</text>
</comment>
<proteinExistence type="predicted"/>
<sequence>MEYNNSQSDFITRTKEIIKQYERGQIPKEEKYEITLLLNCLVGLLIIPQQKWYKELPTEIISERIWGIDPDNISAQCKSGKKQKKTVKNIATHLRNSIAHYSFGMCKGSSGKIDKIKFEDFTNNDKTVNTFETEMSIDSLRKFTDKLTEFALSKIRQCP</sequence>
<dbReference type="InterPro" id="IPR041318">
    <property type="entry name" value="pEK499_p136"/>
</dbReference>
<feature type="domain" description="pEK499-p136 HEPN" evidence="1">
    <location>
        <begin position="2"/>
        <end position="156"/>
    </location>
</feature>
<protein>
    <recommendedName>
        <fullName evidence="1">pEK499-p136 HEPN domain-containing protein</fullName>
    </recommendedName>
</protein>